<keyword evidence="5" id="KW-0687">Ribonucleoprotein</keyword>
<dbReference type="Proteomes" id="UP001143362">
    <property type="component" value="Unassembled WGS sequence"/>
</dbReference>
<sequence length="305" mass="33689">MNEQQKLKHQLDTVGDCIRWARECFEAADLFYGHGTDNAWDEALHLVLGGLRLSLEADPSILDCVVADNEKERVIELARRRVDERIPVPYLTGRAWFAGLEFLIDTRAIIPRSPIAELIETEFVPWYPGVNPRRVLDMCCGSGCIGLAIAAWLPEVSVDLLDISEEALGLAAENAQRLDLEQRVTVIESDMFAAVRGKQYDLIVTNPPYVDVNDLQAMPAEYRHEPALALGSGSDGLEAITIILQQAPHFLAPDGLLVAEVGNSWEALEEAFPDVPFTWIELERGGHGVFVLTAQELLQSGASFA</sequence>
<dbReference type="GO" id="GO:0032259">
    <property type="term" value="P:methylation"/>
    <property type="evidence" value="ECO:0007669"/>
    <property type="project" value="UniProtKB-KW"/>
</dbReference>
<dbReference type="PROSITE" id="PS00092">
    <property type="entry name" value="N6_MTASE"/>
    <property type="match status" value="1"/>
</dbReference>
<keyword evidence="1 5" id="KW-0489">Methyltransferase</keyword>
<dbReference type="PANTHER" id="PTHR47806:SF1">
    <property type="entry name" value="RIBOSOMAL PROTEIN UL3 GLUTAMINE METHYLTRANSFERASE"/>
    <property type="match status" value="1"/>
</dbReference>
<dbReference type="RefSeq" id="WP_279245469.1">
    <property type="nucleotide sequence ID" value="NZ_SHNN01000002.1"/>
</dbReference>
<protein>
    <submittedName>
        <fullName evidence="5">50S ribosomal protein L3 N(5)-glutamine methyltransferase</fullName>
    </submittedName>
</protein>
<proteinExistence type="predicted"/>
<dbReference type="GO" id="GO:0008168">
    <property type="term" value="F:methyltransferase activity"/>
    <property type="evidence" value="ECO:0007669"/>
    <property type="project" value="UniProtKB-KW"/>
</dbReference>
<accession>A0ABT3TGQ2</accession>
<dbReference type="EMBL" id="SHNN01000002">
    <property type="protein sequence ID" value="MCX2981468.1"/>
    <property type="molecule type" value="Genomic_DNA"/>
</dbReference>
<gene>
    <name evidence="5" type="ORF">EYC98_11415</name>
</gene>
<evidence type="ECO:0000313" key="6">
    <source>
        <dbReference type="Proteomes" id="UP001143362"/>
    </source>
</evidence>
<keyword evidence="6" id="KW-1185">Reference proteome</keyword>
<dbReference type="InterPro" id="IPR029063">
    <property type="entry name" value="SAM-dependent_MTases_sf"/>
</dbReference>
<dbReference type="PANTHER" id="PTHR47806">
    <property type="entry name" value="50S RIBOSOMAL PROTEIN L3 GLUTAMINE METHYLTRANSFERASE"/>
    <property type="match status" value="1"/>
</dbReference>
<comment type="caution">
    <text evidence="5">The sequence shown here is derived from an EMBL/GenBank/DDBJ whole genome shotgun (WGS) entry which is preliminary data.</text>
</comment>
<keyword evidence="3" id="KW-0949">S-adenosyl-L-methionine</keyword>
<evidence type="ECO:0000259" key="4">
    <source>
        <dbReference type="Pfam" id="PF05175"/>
    </source>
</evidence>
<keyword evidence="2" id="KW-0808">Transferase</keyword>
<keyword evidence="5" id="KW-0689">Ribosomal protein</keyword>
<evidence type="ECO:0000256" key="1">
    <source>
        <dbReference type="ARBA" id="ARBA00022603"/>
    </source>
</evidence>
<dbReference type="SUPFAM" id="SSF53335">
    <property type="entry name" value="S-adenosyl-L-methionine-dependent methyltransferases"/>
    <property type="match status" value="1"/>
</dbReference>
<dbReference type="NCBIfam" id="TIGR03533">
    <property type="entry name" value="L3_gln_methyl"/>
    <property type="match status" value="1"/>
</dbReference>
<name>A0ABT3TGQ2_9GAMM</name>
<dbReference type="InterPro" id="IPR007848">
    <property type="entry name" value="Small_mtfrase_dom"/>
</dbReference>
<evidence type="ECO:0000313" key="5">
    <source>
        <dbReference type="EMBL" id="MCX2981468.1"/>
    </source>
</evidence>
<dbReference type="PIRSF" id="PIRSF037167">
    <property type="entry name" value="Mtase_YfcB_prd"/>
    <property type="match status" value="1"/>
</dbReference>
<evidence type="ECO:0000256" key="2">
    <source>
        <dbReference type="ARBA" id="ARBA00022679"/>
    </source>
</evidence>
<organism evidence="5 6">
    <name type="scientific">Candidatus Litorirhabdus singularis</name>
    <dbReference type="NCBI Taxonomy" id="2518993"/>
    <lineage>
        <taxon>Bacteria</taxon>
        <taxon>Pseudomonadati</taxon>
        <taxon>Pseudomonadota</taxon>
        <taxon>Gammaproteobacteria</taxon>
        <taxon>Cellvibrionales</taxon>
        <taxon>Halieaceae</taxon>
        <taxon>Candidatus Litorirhabdus</taxon>
    </lineage>
</organism>
<feature type="domain" description="Methyltransferase small" evidence="4">
    <location>
        <begin position="133"/>
        <end position="213"/>
    </location>
</feature>
<evidence type="ECO:0000256" key="3">
    <source>
        <dbReference type="ARBA" id="ARBA00022691"/>
    </source>
</evidence>
<dbReference type="NCBIfam" id="TIGR00536">
    <property type="entry name" value="hemK_fam"/>
    <property type="match status" value="1"/>
</dbReference>
<dbReference type="CDD" id="cd02440">
    <property type="entry name" value="AdoMet_MTases"/>
    <property type="match status" value="1"/>
</dbReference>
<dbReference type="Pfam" id="PF05175">
    <property type="entry name" value="MTS"/>
    <property type="match status" value="1"/>
</dbReference>
<dbReference type="Gene3D" id="3.40.50.150">
    <property type="entry name" value="Vaccinia Virus protein VP39"/>
    <property type="match status" value="1"/>
</dbReference>
<reference evidence="5" key="1">
    <citation type="submission" date="2019-02" db="EMBL/GenBank/DDBJ databases">
        <authorList>
            <person name="Li S.-H."/>
        </authorList>
    </citation>
    <scope>NUCLEOTIDE SEQUENCE</scope>
    <source>
        <strain evidence="5">IMCC14734</strain>
    </source>
</reference>
<dbReference type="GO" id="GO:0005840">
    <property type="term" value="C:ribosome"/>
    <property type="evidence" value="ECO:0007669"/>
    <property type="project" value="UniProtKB-KW"/>
</dbReference>
<dbReference type="InterPro" id="IPR002052">
    <property type="entry name" value="DNA_methylase_N6_adenine_CS"/>
</dbReference>
<dbReference type="InterPro" id="IPR017127">
    <property type="entry name" value="Ribosome_uL3_MTase"/>
</dbReference>
<dbReference type="InterPro" id="IPR004556">
    <property type="entry name" value="HemK-like"/>
</dbReference>
<dbReference type="Gene3D" id="1.10.8.10">
    <property type="entry name" value="DNA helicase RuvA subunit, C-terminal domain"/>
    <property type="match status" value="1"/>
</dbReference>